<name>A0ABN8PQ47_9CNID</name>
<proteinExistence type="predicted"/>
<reference evidence="1 2" key="1">
    <citation type="submission" date="2022-05" db="EMBL/GenBank/DDBJ databases">
        <authorList>
            <consortium name="Genoscope - CEA"/>
            <person name="William W."/>
        </authorList>
    </citation>
    <scope>NUCLEOTIDE SEQUENCE [LARGE SCALE GENOMIC DNA]</scope>
</reference>
<evidence type="ECO:0000313" key="2">
    <source>
        <dbReference type="Proteomes" id="UP001159405"/>
    </source>
</evidence>
<protein>
    <recommendedName>
        <fullName evidence="3">LAGLIDADG endonuclease</fullName>
    </recommendedName>
</protein>
<comment type="caution">
    <text evidence="1">The sequence shown here is derived from an EMBL/GenBank/DDBJ whole genome shotgun (WGS) entry which is preliminary data.</text>
</comment>
<organism evidence="1 2">
    <name type="scientific">Porites lobata</name>
    <dbReference type="NCBI Taxonomy" id="104759"/>
    <lineage>
        <taxon>Eukaryota</taxon>
        <taxon>Metazoa</taxon>
        <taxon>Cnidaria</taxon>
        <taxon>Anthozoa</taxon>
        <taxon>Hexacorallia</taxon>
        <taxon>Scleractinia</taxon>
        <taxon>Fungiina</taxon>
        <taxon>Poritidae</taxon>
        <taxon>Porites</taxon>
    </lineage>
</organism>
<dbReference type="EMBL" id="CALNXK010000078">
    <property type="protein sequence ID" value="CAH3146371.1"/>
    <property type="molecule type" value="Genomic_DNA"/>
</dbReference>
<evidence type="ECO:0000313" key="1">
    <source>
        <dbReference type="EMBL" id="CAH3146371.1"/>
    </source>
</evidence>
<evidence type="ECO:0008006" key="3">
    <source>
        <dbReference type="Google" id="ProtNLM"/>
    </source>
</evidence>
<gene>
    <name evidence="1" type="ORF">PLOB_00045030</name>
</gene>
<accession>A0ABN8PQ47</accession>
<sequence>MLNGLNGGGVCFYLRSNLNYRRSFLETFVKDHGTTLGSSQILTTCGNSGKYQLLAYIDKHGPLKAKRTGKKKSPRIIWRC</sequence>
<dbReference type="Proteomes" id="UP001159405">
    <property type="component" value="Unassembled WGS sequence"/>
</dbReference>
<keyword evidence="2" id="KW-1185">Reference proteome</keyword>